<keyword evidence="2" id="KW-1185">Reference proteome</keyword>
<comment type="caution">
    <text evidence="1">The sequence shown here is derived from an EMBL/GenBank/DDBJ whole genome shotgun (WGS) entry which is preliminary data.</text>
</comment>
<protein>
    <submittedName>
        <fullName evidence="1">Uncharacterized protein</fullName>
    </submittedName>
</protein>
<sequence>MNLVDIFNIFDKGASFKSIDLLRAGIQDETKELCILYSQDGMNSSCYKVNREYIEQRDVILSKEFLNRLIYTLNGSPHRLRTLISGLLELITESQKFDKFGISKKQLLPDPYLVQYKEYLKWYKLLLYCNNMTILDWIEILENLQQFVKLLNDNRYKINLKSSRHYEMSILGKSSVSDWMLNLLKQPKDICQVISEMNILQHSTTADHVKNTTLWFQGLTLLKNHEYKSIGERFIKSVLKNITKTDQKVGVISSSDSISPSLNYWMQVYCYITLSLSEQIVSLALKYIQQAYRIINNVPNLYQKKTDIKLYTFTMLCQLHLTVKLIVSHGRRIVDCSLGVNKSTNHDTSLCSIVQSIIQKILALVLHSLSILSFDDIIPIYNCLTQHITFILKNCPCILATRAVENIWYHFIERIHTHHIQEQSIILLDEKLRDTELILLPPIEDVFLYLSGNTLSSIGEEEYWFHHNICWNIIIPTLMLKYTKGSGMSSSCPSFLAQLIDPLKKYMYRCNIAVTNNGNCVLLGKEISELHLFLALYTYYGLSDTFKTQKHITHGLKRLKNCSDCFDVCSLECIFEYLKLLTLLNDGNDDEALVEKILQSIINSGEKAFSFASFKNTNLKIKKLINFTLVQSYTLLAFIKKDSYRSCTEELKLHINSEMLNKDDSESSGEFTESNRTMQLYKKLTNKLMKFYNISKKGSNICNKVHIYPL</sequence>
<dbReference type="Proteomes" id="UP000186804">
    <property type="component" value="Unassembled WGS sequence"/>
</dbReference>
<dbReference type="AlphaFoldDB" id="A0A1J4MSQ6"/>
<evidence type="ECO:0000313" key="1">
    <source>
        <dbReference type="EMBL" id="OII77274.1"/>
    </source>
</evidence>
<dbReference type="EMBL" id="LRBS01000043">
    <property type="protein sequence ID" value="OII77274.1"/>
    <property type="molecule type" value="Genomic_DNA"/>
</dbReference>
<organism evidence="1 2">
    <name type="scientific">Cryptosporidium andersoni</name>
    <dbReference type="NCBI Taxonomy" id="117008"/>
    <lineage>
        <taxon>Eukaryota</taxon>
        <taxon>Sar</taxon>
        <taxon>Alveolata</taxon>
        <taxon>Apicomplexa</taxon>
        <taxon>Conoidasida</taxon>
        <taxon>Coccidia</taxon>
        <taxon>Eucoccidiorida</taxon>
        <taxon>Eimeriorina</taxon>
        <taxon>Cryptosporidiidae</taxon>
        <taxon>Cryptosporidium</taxon>
    </lineage>
</organism>
<name>A0A1J4MSQ6_9CRYT</name>
<dbReference type="RefSeq" id="XP_067069120.1">
    <property type="nucleotide sequence ID" value="XM_067212214.1"/>
</dbReference>
<evidence type="ECO:0000313" key="2">
    <source>
        <dbReference type="Proteomes" id="UP000186804"/>
    </source>
</evidence>
<dbReference type="GeneID" id="92366168"/>
<dbReference type="VEuPathDB" id="CryptoDB:cand_019840"/>
<dbReference type="OrthoDB" id="10289104at2759"/>
<accession>A0A1J4MSQ6</accession>
<gene>
    <name evidence="1" type="ORF">cand_019840</name>
</gene>
<reference evidence="1 2" key="1">
    <citation type="submission" date="2016-10" db="EMBL/GenBank/DDBJ databases">
        <title>Reductive evolution of mitochondrial metabolism and differential evolution of invasion-related proteins in Cryptosporidium.</title>
        <authorList>
            <person name="Liu S."/>
            <person name="Roellig D.M."/>
            <person name="Guo Y."/>
            <person name="Li N."/>
            <person name="Frace M.A."/>
            <person name="Tang K."/>
            <person name="Zhang L."/>
            <person name="Feng Y."/>
            <person name="Xiao L."/>
        </authorList>
    </citation>
    <scope>NUCLEOTIDE SEQUENCE [LARGE SCALE GENOMIC DNA]</scope>
    <source>
        <strain evidence="1">30847</strain>
    </source>
</reference>
<proteinExistence type="predicted"/>